<dbReference type="EMBL" id="ASPP01001427">
    <property type="protein sequence ID" value="ETO35660.1"/>
    <property type="molecule type" value="Genomic_DNA"/>
</dbReference>
<proteinExistence type="predicted"/>
<comment type="caution">
    <text evidence="1">The sequence shown here is derived from an EMBL/GenBank/DDBJ whole genome shotgun (WGS) entry which is preliminary data.</text>
</comment>
<gene>
    <name evidence="1" type="ORF">RFI_01402</name>
</gene>
<dbReference type="Proteomes" id="UP000023152">
    <property type="component" value="Unassembled WGS sequence"/>
</dbReference>
<evidence type="ECO:0000313" key="2">
    <source>
        <dbReference type="Proteomes" id="UP000023152"/>
    </source>
</evidence>
<organism evidence="1 2">
    <name type="scientific">Reticulomyxa filosa</name>
    <dbReference type="NCBI Taxonomy" id="46433"/>
    <lineage>
        <taxon>Eukaryota</taxon>
        <taxon>Sar</taxon>
        <taxon>Rhizaria</taxon>
        <taxon>Retaria</taxon>
        <taxon>Foraminifera</taxon>
        <taxon>Monothalamids</taxon>
        <taxon>Reticulomyxidae</taxon>
        <taxon>Reticulomyxa</taxon>
    </lineage>
</organism>
<keyword evidence="2" id="KW-1185">Reference proteome</keyword>
<dbReference type="AlphaFoldDB" id="X6PAU1"/>
<reference evidence="1 2" key="1">
    <citation type="journal article" date="2013" name="Curr. Biol.">
        <title>The Genome of the Foraminiferan Reticulomyxa filosa.</title>
        <authorList>
            <person name="Glockner G."/>
            <person name="Hulsmann N."/>
            <person name="Schleicher M."/>
            <person name="Noegel A.A."/>
            <person name="Eichinger L."/>
            <person name="Gallinger C."/>
            <person name="Pawlowski J."/>
            <person name="Sierra R."/>
            <person name="Euteneuer U."/>
            <person name="Pillet L."/>
            <person name="Moustafa A."/>
            <person name="Platzer M."/>
            <person name="Groth M."/>
            <person name="Szafranski K."/>
            <person name="Schliwa M."/>
        </authorList>
    </citation>
    <scope>NUCLEOTIDE SEQUENCE [LARGE SCALE GENOMIC DNA]</scope>
</reference>
<name>X6PAU1_RETFI</name>
<protein>
    <submittedName>
        <fullName evidence="1">Uncharacterized protein</fullName>
    </submittedName>
</protein>
<evidence type="ECO:0000313" key="1">
    <source>
        <dbReference type="EMBL" id="ETO35660.1"/>
    </source>
</evidence>
<accession>X6PAU1</accession>
<feature type="non-terminal residue" evidence="1">
    <location>
        <position position="1"/>
    </location>
</feature>
<sequence length="219" mass="25766">TKDCIVPSVFRKKKSHKKCLFCIYAMQRKKEFSNRFFFVQIKIRILLFIESTAEKSKNIKKLTFVKLQAFIKYVTFFIIFCEEKIQVIVYNWGLSNSTKSCKLIYVILIITSKLINQRTSTSGALCKIFINFTIFVKIGKYVDCFVKGRAVEMVRNSSSYRKLTQKFKVSNACVIKLFLTFKKDFKILKNQLTGRPQKIPLRLHLIIVIYMITSKILYQ</sequence>